<organism evidence="2 3">
    <name type="scientific">Candidatus Sulfobium mesophilum</name>
    <dbReference type="NCBI Taxonomy" id="2016548"/>
    <lineage>
        <taxon>Bacteria</taxon>
        <taxon>Pseudomonadati</taxon>
        <taxon>Nitrospirota</taxon>
        <taxon>Nitrospiria</taxon>
        <taxon>Nitrospirales</taxon>
        <taxon>Nitrospiraceae</taxon>
        <taxon>Candidatus Sulfobium</taxon>
    </lineage>
</organism>
<dbReference type="PANTHER" id="PTHR37478">
    <property type="match status" value="1"/>
</dbReference>
<evidence type="ECO:0000313" key="3">
    <source>
        <dbReference type="Proteomes" id="UP000245125"/>
    </source>
</evidence>
<gene>
    <name evidence="2" type="ORF">NBG4_490017</name>
</gene>
<protein>
    <submittedName>
        <fullName evidence="2">Uncharacterized protein</fullName>
    </submittedName>
</protein>
<comment type="similarity">
    <text evidence="1">Belongs to the UPF0251 family.</text>
</comment>
<evidence type="ECO:0000256" key="1">
    <source>
        <dbReference type="ARBA" id="ARBA00009350"/>
    </source>
</evidence>
<dbReference type="Gene3D" id="1.10.10.10">
    <property type="entry name" value="Winged helix-like DNA-binding domain superfamily/Winged helix DNA-binding domain"/>
    <property type="match status" value="1"/>
</dbReference>
<dbReference type="Proteomes" id="UP000245125">
    <property type="component" value="Unassembled WGS sequence"/>
</dbReference>
<name>A0A2U3QIQ3_9BACT</name>
<dbReference type="InterPro" id="IPR036388">
    <property type="entry name" value="WH-like_DNA-bd_sf"/>
</dbReference>
<dbReference type="EMBL" id="OUUY01000096">
    <property type="protein sequence ID" value="SPQ01258.1"/>
    <property type="molecule type" value="Genomic_DNA"/>
</dbReference>
<dbReference type="AlphaFoldDB" id="A0A2U3QIQ3"/>
<dbReference type="InterPro" id="IPR013324">
    <property type="entry name" value="RNA_pol_sigma_r3/r4-like"/>
</dbReference>
<sequence>MAGMSPRYKKPRLCGCKFRGSAFKPTGVPMAGIEKITLYRDELEVLKLCDLDGLTQEEAGRRMRISRGTVQRILANARRKVASALSECKALVCEKTISE</sequence>
<dbReference type="SUPFAM" id="SSF88659">
    <property type="entry name" value="Sigma3 and sigma4 domains of RNA polymerase sigma factors"/>
    <property type="match status" value="1"/>
</dbReference>
<accession>A0A2U3QIQ3</accession>
<reference evidence="3" key="1">
    <citation type="submission" date="2018-03" db="EMBL/GenBank/DDBJ databases">
        <authorList>
            <person name="Zecchin S."/>
        </authorList>
    </citation>
    <scope>NUCLEOTIDE SEQUENCE [LARGE SCALE GENOMIC DNA]</scope>
</reference>
<proteinExistence type="inferred from homology"/>
<dbReference type="InterPro" id="IPR002852">
    <property type="entry name" value="UPF0251"/>
</dbReference>
<dbReference type="Pfam" id="PF02001">
    <property type="entry name" value="DUF134"/>
    <property type="match status" value="1"/>
</dbReference>
<keyword evidence="3" id="KW-1185">Reference proteome</keyword>
<dbReference type="PANTHER" id="PTHR37478:SF2">
    <property type="entry name" value="UPF0251 PROTEIN TK0562"/>
    <property type="match status" value="1"/>
</dbReference>
<evidence type="ECO:0000313" key="2">
    <source>
        <dbReference type="EMBL" id="SPQ01258.1"/>
    </source>
</evidence>